<dbReference type="CDD" id="cd03035">
    <property type="entry name" value="ArsC_Yffb"/>
    <property type="match status" value="1"/>
</dbReference>
<protein>
    <recommendedName>
        <fullName evidence="5">Protein YffB</fullName>
    </recommendedName>
</protein>
<evidence type="ECO:0000313" key="3">
    <source>
        <dbReference type="EMBL" id="CEN55691.1"/>
    </source>
</evidence>
<dbReference type="PANTHER" id="PTHR30041">
    <property type="entry name" value="ARSENATE REDUCTASE"/>
    <property type="match status" value="1"/>
</dbReference>
<dbReference type="EMBL" id="LN794158">
    <property type="protein sequence ID" value="CEN55691.1"/>
    <property type="molecule type" value="Genomic_DNA"/>
</dbReference>
<evidence type="ECO:0000313" key="4">
    <source>
        <dbReference type="Proteomes" id="UP000056322"/>
    </source>
</evidence>
<dbReference type="STRING" id="1581680.BN1209_0648"/>
<dbReference type="InterPro" id="IPR036249">
    <property type="entry name" value="Thioredoxin-like_sf"/>
</dbReference>
<dbReference type="PROSITE" id="PS51353">
    <property type="entry name" value="ARSC"/>
    <property type="match status" value="1"/>
</dbReference>
<dbReference type="InterPro" id="IPR006660">
    <property type="entry name" value="Arsenate_reductase-like"/>
</dbReference>
<dbReference type="Pfam" id="PF03960">
    <property type="entry name" value="ArsC"/>
    <property type="match status" value="1"/>
</dbReference>
<dbReference type="InterPro" id="IPR006504">
    <property type="entry name" value="Tscrpt_reg_Spx/MgsR"/>
</dbReference>
<dbReference type="PANTHER" id="PTHR30041:SF8">
    <property type="entry name" value="PROTEIN YFFB"/>
    <property type="match status" value="1"/>
</dbReference>
<accession>A0A0B7IYY9</accession>
<dbReference type="NCBIfam" id="NF008107">
    <property type="entry name" value="PRK10853.1"/>
    <property type="match status" value="1"/>
</dbReference>
<dbReference type="NCBIfam" id="TIGR01617">
    <property type="entry name" value="arsC_related"/>
    <property type="match status" value="1"/>
</dbReference>
<dbReference type="Proteomes" id="UP000056322">
    <property type="component" value="Chromosome 1"/>
</dbReference>
<reference evidence="4" key="1">
    <citation type="submission" date="2014-12" db="EMBL/GenBank/DDBJ databases">
        <authorList>
            <person name="Salcher M.M."/>
        </authorList>
    </citation>
    <scope>NUCLEOTIDE SEQUENCE [LARGE SCALE GENOMIC DNA]</scope>
    <source>
        <strain evidence="4">MMS-10A-171</strain>
    </source>
</reference>
<evidence type="ECO:0008006" key="5">
    <source>
        <dbReference type="Google" id="ProtNLM"/>
    </source>
</evidence>
<dbReference type="KEGG" id="mbac:BN1209_0648"/>
<dbReference type="AlphaFoldDB" id="A0A0B7IYY9"/>
<keyword evidence="4" id="KW-1185">Reference proteome</keyword>
<dbReference type="Gene3D" id="3.40.30.10">
    <property type="entry name" value="Glutaredoxin"/>
    <property type="match status" value="1"/>
</dbReference>
<comment type="similarity">
    <text evidence="1 2">Belongs to the ArsC family.</text>
</comment>
<dbReference type="SUPFAM" id="SSF52833">
    <property type="entry name" value="Thioredoxin-like"/>
    <property type="match status" value="1"/>
</dbReference>
<sequence length="116" mass="13380">MKLYGIPNCNTVKKARTWLDENSVAYEFHDFKKLGIDEATIKQWLTQQPWDKLVNRAGMTWRNLSDAEIATVTDNLSAMQLMMTKTSVIKRPLLVKDDSLLALGFDEATYQQLFNH</sequence>
<gene>
    <name evidence="3" type="primary">yffB</name>
    <name evidence="3" type="ORF">BN1209_0648</name>
</gene>
<organism evidence="3 4">
    <name type="scientific">Candidatus Methylopumilus turicensis</name>
    <dbReference type="NCBI Taxonomy" id="1581680"/>
    <lineage>
        <taxon>Bacteria</taxon>
        <taxon>Pseudomonadati</taxon>
        <taxon>Pseudomonadota</taxon>
        <taxon>Betaproteobacteria</taxon>
        <taxon>Nitrosomonadales</taxon>
        <taxon>Methylophilaceae</taxon>
        <taxon>Candidatus Methylopumilus</taxon>
    </lineage>
</organism>
<proteinExistence type="inferred from homology"/>
<evidence type="ECO:0000256" key="1">
    <source>
        <dbReference type="ARBA" id="ARBA00007198"/>
    </source>
</evidence>
<dbReference type="OrthoDB" id="9803749at2"/>
<evidence type="ECO:0000256" key="2">
    <source>
        <dbReference type="PROSITE-ProRule" id="PRU01282"/>
    </source>
</evidence>
<dbReference type="HOGENOM" id="CLU_116644_2_1_4"/>
<name>A0A0B7IYY9_9PROT</name>
<dbReference type="RefSeq" id="WP_045751935.1">
    <property type="nucleotide sequence ID" value="NZ_LN794158.1"/>
</dbReference>